<protein>
    <recommendedName>
        <fullName evidence="3">Lipoprotein</fullName>
    </recommendedName>
</protein>
<evidence type="ECO:0000313" key="1">
    <source>
        <dbReference type="EMBL" id="MEN3324893.1"/>
    </source>
</evidence>
<dbReference type="RefSeq" id="WP_346242689.1">
    <property type="nucleotide sequence ID" value="NZ_JAZHYP010000008.1"/>
</dbReference>
<organism evidence="1 2">
    <name type="scientific">Mariniflexile soesokkakense</name>
    <dbReference type="NCBI Taxonomy" id="1343160"/>
    <lineage>
        <taxon>Bacteria</taxon>
        <taxon>Pseudomonadati</taxon>
        <taxon>Bacteroidota</taxon>
        <taxon>Flavobacteriia</taxon>
        <taxon>Flavobacteriales</taxon>
        <taxon>Flavobacteriaceae</taxon>
        <taxon>Mariniflexile</taxon>
    </lineage>
</organism>
<evidence type="ECO:0008006" key="3">
    <source>
        <dbReference type="Google" id="ProtNLM"/>
    </source>
</evidence>
<name>A0ABV0ACT2_9FLAO</name>
<accession>A0ABV0ACT2</accession>
<keyword evidence="2" id="KW-1185">Reference proteome</keyword>
<evidence type="ECO:0000313" key="2">
    <source>
        <dbReference type="Proteomes" id="UP001416393"/>
    </source>
</evidence>
<reference evidence="1 2" key="1">
    <citation type="submission" date="2024-01" db="EMBL/GenBank/DDBJ databases">
        <title>Mariniflexile litorale sp. nov., isolated from the shallow sediments of the Sea of Japan.</title>
        <authorList>
            <person name="Romanenko L."/>
            <person name="Bystritskaya E."/>
            <person name="Isaeva M."/>
        </authorList>
    </citation>
    <scope>NUCLEOTIDE SEQUENCE [LARGE SCALE GENOMIC DNA]</scope>
    <source>
        <strain evidence="1 2">KCTC 32427</strain>
    </source>
</reference>
<dbReference type="EMBL" id="JAZHYP010000008">
    <property type="protein sequence ID" value="MEN3324893.1"/>
    <property type="molecule type" value="Genomic_DNA"/>
</dbReference>
<gene>
    <name evidence="1" type="ORF">VP395_14230</name>
</gene>
<dbReference type="Proteomes" id="UP001416393">
    <property type="component" value="Unassembled WGS sequence"/>
</dbReference>
<dbReference type="PROSITE" id="PS51257">
    <property type="entry name" value="PROKAR_LIPOPROTEIN"/>
    <property type="match status" value="1"/>
</dbReference>
<comment type="caution">
    <text evidence="1">The sequence shown here is derived from an EMBL/GenBank/DDBJ whole genome shotgun (WGS) entry which is preliminary data.</text>
</comment>
<sequence>MKNIILHISIILIFSCKHVNSESKGATIHINNDGLYFEKDSINSVKDKVFEEDCVFDQETQTDGFLKGIKELENYVWDSESKTASIQISDNEILKIYRGGCTHFVLSATYEIKNLNLSFPKDKEFVFSKVLWVSELLKEFDLIKIQDDLKFNNFTFENDHNSIFLDLKNKEESNITYSIWVNDHSEYSEISIIRDMN</sequence>
<proteinExistence type="predicted"/>